<dbReference type="AlphaFoldDB" id="A0A7D9HGP1"/>
<organism evidence="1 2">
    <name type="scientific">Paramuricea clavata</name>
    <name type="common">Red gorgonian</name>
    <name type="synonym">Violescent sea-whip</name>
    <dbReference type="NCBI Taxonomy" id="317549"/>
    <lineage>
        <taxon>Eukaryota</taxon>
        <taxon>Metazoa</taxon>
        <taxon>Cnidaria</taxon>
        <taxon>Anthozoa</taxon>
        <taxon>Octocorallia</taxon>
        <taxon>Malacalcyonacea</taxon>
        <taxon>Plexauridae</taxon>
        <taxon>Paramuricea</taxon>
    </lineage>
</organism>
<gene>
    <name evidence="1" type="ORF">PACLA_8A049581</name>
</gene>
<sequence length="168" mass="19469">MALAFRSREIGVKDTSHAANVPDNPKARLMYYVGCVEGVLKSSTEHVGPKYMDYNNYYLSDDETRTLISFCETFSPSFLEDKCFFRSPELCQGKPNRFLELSSKELTFATARSVVVMGKEAFVAKIMVYNDTWRRYYYDDPLYEVKRSLRPPSPTYTTRRRSNSCIII</sequence>
<dbReference type="EMBL" id="CACRXK020000369">
    <property type="protein sequence ID" value="CAB3981267.1"/>
    <property type="molecule type" value="Genomic_DNA"/>
</dbReference>
<proteinExistence type="predicted"/>
<keyword evidence="2" id="KW-1185">Reference proteome</keyword>
<protein>
    <submittedName>
        <fullName evidence="1">Uncharacterized protein</fullName>
    </submittedName>
</protein>
<dbReference type="Proteomes" id="UP001152795">
    <property type="component" value="Unassembled WGS sequence"/>
</dbReference>
<comment type="caution">
    <text evidence="1">The sequence shown here is derived from an EMBL/GenBank/DDBJ whole genome shotgun (WGS) entry which is preliminary data.</text>
</comment>
<name>A0A7D9HGP1_PARCT</name>
<dbReference type="OrthoDB" id="661148at2759"/>
<evidence type="ECO:0000313" key="2">
    <source>
        <dbReference type="Proteomes" id="UP001152795"/>
    </source>
</evidence>
<accession>A0A7D9HGP1</accession>
<evidence type="ECO:0000313" key="1">
    <source>
        <dbReference type="EMBL" id="CAB3981267.1"/>
    </source>
</evidence>
<reference evidence="1" key="1">
    <citation type="submission" date="2020-04" db="EMBL/GenBank/DDBJ databases">
        <authorList>
            <person name="Alioto T."/>
            <person name="Alioto T."/>
            <person name="Gomez Garrido J."/>
        </authorList>
    </citation>
    <scope>NUCLEOTIDE SEQUENCE</scope>
    <source>
        <strain evidence="1">A484AB</strain>
    </source>
</reference>